<dbReference type="RefSeq" id="WP_253064006.1">
    <property type="nucleotide sequence ID" value="NZ_JAMXWM010000026.1"/>
</dbReference>
<feature type="transmembrane region" description="Helical" evidence="1">
    <location>
        <begin position="153"/>
        <end position="172"/>
    </location>
</feature>
<keyword evidence="1" id="KW-1133">Transmembrane helix</keyword>
<keyword evidence="1" id="KW-0472">Membrane</keyword>
<gene>
    <name evidence="2" type="ORF">ACFSUE_05375</name>
</gene>
<keyword evidence="3" id="KW-1185">Reference proteome</keyword>
<name>A0ABW5S143_9BACL</name>
<dbReference type="EMBL" id="JBHUMQ010000014">
    <property type="protein sequence ID" value="MFD2693064.1"/>
    <property type="molecule type" value="Genomic_DNA"/>
</dbReference>
<organism evidence="2 3">
    <name type="scientific">Sporolactobacillus shoreicorticis</name>
    <dbReference type="NCBI Taxonomy" id="1923877"/>
    <lineage>
        <taxon>Bacteria</taxon>
        <taxon>Bacillati</taxon>
        <taxon>Bacillota</taxon>
        <taxon>Bacilli</taxon>
        <taxon>Bacillales</taxon>
        <taxon>Sporolactobacillaceae</taxon>
        <taxon>Sporolactobacillus</taxon>
    </lineage>
</organism>
<evidence type="ECO:0000313" key="2">
    <source>
        <dbReference type="EMBL" id="MFD2693064.1"/>
    </source>
</evidence>
<sequence>MSDIQNKEKTFVAYEYKRVTVHCYLEGMLKDSYHHFGWKLEKSEPAVVKHVWVPLCVVLAPLALIPGSPVGKMIVDHGSETKITLTFKRDKLICNKTKLNRLQSRFEASVKMISSLDKSKRTTAAALSCVVGLIGTVFIGISIFGYLAGMLPLSIVMAVPGFAGWILPYFIYQAAKNLKTSKVAPQIDKLYDIIYDLCAKADTFLIS</sequence>
<feature type="transmembrane region" description="Helical" evidence="1">
    <location>
        <begin position="124"/>
        <end position="147"/>
    </location>
</feature>
<reference evidence="3" key="1">
    <citation type="journal article" date="2019" name="Int. J. Syst. Evol. Microbiol.">
        <title>The Global Catalogue of Microorganisms (GCM) 10K type strain sequencing project: providing services to taxonomists for standard genome sequencing and annotation.</title>
        <authorList>
            <consortium name="The Broad Institute Genomics Platform"/>
            <consortium name="The Broad Institute Genome Sequencing Center for Infectious Disease"/>
            <person name="Wu L."/>
            <person name="Ma J."/>
        </authorList>
    </citation>
    <scope>NUCLEOTIDE SEQUENCE [LARGE SCALE GENOMIC DNA]</scope>
    <source>
        <strain evidence="3">TISTR 2466</strain>
    </source>
</reference>
<evidence type="ECO:0000313" key="3">
    <source>
        <dbReference type="Proteomes" id="UP001597399"/>
    </source>
</evidence>
<dbReference type="Proteomes" id="UP001597399">
    <property type="component" value="Unassembled WGS sequence"/>
</dbReference>
<evidence type="ECO:0000256" key="1">
    <source>
        <dbReference type="SAM" id="Phobius"/>
    </source>
</evidence>
<comment type="caution">
    <text evidence="2">The sequence shown here is derived from an EMBL/GenBank/DDBJ whole genome shotgun (WGS) entry which is preliminary data.</text>
</comment>
<keyword evidence="1" id="KW-0812">Transmembrane</keyword>
<accession>A0ABW5S143</accession>
<protein>
    <submittedName>
        <fullName evidence="2">Uncharacterized protein</fullName>
    </submittedName>
</protein>
<proteinExistence type="predicted"/>